<proteinExistence type="predicted"/>
<organism evidence="1 2">
    <name type="scientific">Paenibacillus forsythiae</name>
    <dbReference type="NCBI Taxonomy" id="365616"/>
    <lineage>
        <taxon>Bacteria</taxon>
        <taxon>Bacillati</taxon>
        <taxon>Bacillota</taxon>
        <taxon>Bacilli</taxon>
        <taxon>Bacillales</taxon>
        <taxon>Paenibacillaceae</taxon>
        <taxon>Paenibacillus</taxon>
    </lineage>
</organism>
<dbReference type="Proteomes" id="UP001248709">
    <property type="component" value="Unassembled WGS sequence"/>
</dbReference>
<name>A0ABU3HAA6_9BACL</name>
<accession>A0ABU3HAA6</accession>
<comment type="caution">
    <text evidence="1">The sequence shown here is derived from an EMBL/GenBank/DDBJ whole genome shotgun (WGS) entry which is preliminary data.</text>
</comment>
<evidence type="ECO:0000313" key="2">
    <source>
        <dbReference type="Proteomes" id="UP001248709"/>
    </source>
</evidence>
<keyword evidence="2" id="KW-1185">Reference proteome</keyword>
<gene>
    <name evidence="1" type="ORF">J2Z22_003319</name>
</gene>
<sequence>MTGKHEQGRGSDIRAFQEADSHQATVTIIAKTCALRITVNRHLLQQEGTAYKITQPSFFMFY</sequence>
<reference evidence="1 2" key="1">
    <citation type="submission" date="2023-07" db="EMBL/GenBank/DDBJ databases">
        <title>Genomic Encyclopedia of Type Strains, Phase IV (KMG-IV): sequencing the most valuable type-strain genomes for metagenomic binning, comparative biology and taxonomic classification.</title>
        <authorList>
            <person name="Goeker M."/>
        </authorList>
    </citation>
    <scope>NUCLEOTIDE SEQUENCE [LARGE SCALE GENOMIC DNA]</scope>
    <source>
        <strain evidence="1 2">T98</strain>
    </source>
</reference>
<protein>
    <submittedName>
        <fullName evidence="1">Uncharacterized protein</fullName>
    </submittedName>
</protein>
<evidence type="ECO:0000313" key="1">
    <source>
        <dbReference type="EMBL" id="MDT3427743.1"/>
    </source>
</evidence>
<dbReference type="EMBL" id="JAUSUY010000014">
    <property type="protein sequence ID" value="MDT3427743.1"/>
    <property type="molecule type" value="Genomic_DNA"/>
</dbReference>